<evidence type="ECO:0000313" key="6">
    <source>
        <dbReference type="EMBL" id="KZV45623.1"/>
    </source>
</evidence>
<dbReference type="PANTHER" id="PTHR15744">
    <property type="entry name" value="BLOM7"/>
    <property type="match status" value="1"/>
</dbReference>
<evidence type="ECO:0000313" key="7">
    <source>
        <dbReference type="Proteomes" id="UP000250235"/>
    </source>
</evidence>
<dbReference type="GO" id="GO:0005634">
    <property type="term" value="C:nucleus"/>
    <property type="evidence" value="ECO:0007669"/>
    <property type="project" value="InterPro"/>
</dbReference>
<dbReference type="Pfam" id="PF23469">
    <property type="entry name" value="KH_12"/>
    <property type="match status" value="1"/>
</dbReference>
<dbReference type="Proteomes" id="UP000250235">
    <property type="component" value="Unassembled WGS sequence"/>
</dbReference>
<feature type="compositionally biased region" description="Basic and acidic residues" evidence="3">
    <location>
        <begin position="397"/>
        <end position="408"/>
    </location>
</feature>
<dbReference type="SUPFAM" id="SSF54791">
    <property type="entry name" value="Eukaryotic type KH-domain (KH-domain type I)"/>
    <property type="match status" value="1"/>
</dbReference>
<dbReference type="InterPro" id="IPR036612">
    <property type="entry name" value="KH_dom_type_1_sf"/>
</dbReference>
<dbReference type="InterPro" id="IPR056149">
    <property type="entry name" value="PRP5/DDX46/KHDC4_KH"/>
</dbReference>
<proteinExistence type="predicted"/>
<reference evidence="6 7" key="1">
    <citation type="journal article" date="2015" name="Proc. Natl. Acad. Sci. U.S.A.">
        <title>The resurrection genome of Boea hygrometrica: A blueprint for survival of dehydration.</title>
        <authorList>
            <person name="Xiao L."/>
            <person name="Yang G."/>
            <person name="Zhang L."/>
            <person name="Yang X."/>
            <person name="Zhao S."/>
            <person name="Ji Z."/>
            <person name="Zhou Q."/>
            <person name="Hu M."/>
            <person name="Wang Y."/>
            <person name="Chen M."/>
            <person name="Xu Y."/>
            <person name="Jin H."/>
            <person name="Xiao X."/>
            <person name="Hu G."/>
            <person name="Bao F."/>
            <person name="Hu Y."/>
            <person name="Wan P."/>
            <person name="Li L."/>
            <person name="Deng X."/>
            <person name="Kuang T."/>
            <person name="Xiang C."/>
            <person name="Zhu J.K."/>
            <person name="Oliver M.J."/>
            <person name="He Y."/>
        </authorList>
    </citation>
    <scope>NUCLEOTIDE SEQUENCE [LARGE SCALE GENOMIC DNA]</scope>
    <source>
        <strain evidence="7">cv. XS01</strain>
    </source>
</reference>
<gene>
    <name evidence="6" type="ORF">F511_02283</name>
</gene>
<keyword evidence="7" id="KW-1185">Reference proteome</keyword>
<dbReference type="InterPro" id="IPR055256">
    <property type="entry name" value="KH_1_KHDC4/BBP-like"/>
</dbReference>
<dbReference type="OrthoDB" id="397265at2759"/>
<feature type="region of interest" description="Disordered" evidence="3">
    <location>
        <begin position="394"/>
        <end position="415"/>
    </location>
</feature>
<name>A0A2Z7CG29_9LAMI</name>
<feature type="region of interest" description="Disordered" evidence="3">
    <location>
        <begin position="1"/>
        <end position="29"/>
    </location>
</feature>
<protein>
    <recommendedName>
        <fullName evidence="1">Protein RIK</fullName>
    </recommendedName>
    <alternativeName>
        <fullName evidence="2">Rough sheath 2-interacting KH domain protein</fullName>
    </alternativeName>
</protein>
<dbReference type="EMBL" id="KQ996030">
    <property type="protein sequence ID" value="KZV45623.1"/>
    <property type="molecule type" value="Genomic_DNA"/>
</dbReference>
<evidence type="ECO:0000259" key="5">
    <source>
        <dbReference type="Pfam" id="PF23469"/>
    </source>
</evidence>
<dbReference type="Gene3D" id="3.30.1370.10">
    <property type="entry name" value="K Homology domain, type 1"/>
    <property type="match status" value="1"/>
</dbReference>
<dbReference type="PANTHER" id="PTHR15744:SF0">
    <property type="entry name" value="KH HOMOLOGY DOMAIN-CONTAINING PROTEIN 4"/>
    <property type="match status" value="1"/>
</dbReference>
<evidence type="ECO:0000259" key="4">
    <source>
        <dbReference type="Pfam" id="PF22675"/>
    </source>
</evidence>
<dbReference type="FunFam" id="3.30.1370.10:FF:000037">
    <property type="entry name" value="KH domain protein"/>
    <property type="match status" value="1"/>
</dbReference>
<accession>A0A2Z7CG29</accession>
<dbReference type="InterPro" id="IPR031121">
    <property type="entry name" value="RIK/BLOM7"/>
</dbReference>
<dbReference type="AlphaFoldDB" id="A0A2Z7CG29"/>
<evidence type="ECO:0000256" key="1">
    <source>
        <dbReference type="ARBA" id="ARBA00070402"/>
    </source>
</evidence>
<dbReference type="Pfam" id="PF22675">
    <property type="entry name" value="KH-I_KHDC4-BBP"/>
    <property type="match status" value="1"/>
</dbReference>
<sequence>MTADGCPRVSSSESDSSSTKQRKRRKWDQPDETLISDGLLTNVGALTRIVLPIVSPLSGAVVATPFSPSGANPSQVAQVPLQQHAVSIVQNLVQSRIQDELISREIIINDADPAVRYKLTKRQTQEEIQKCTSSVVITRGKYRPPNLETTAERIKAVDLGAAMVEEMLKQGSVNNGVKVDRAFTTCVFLGFEADPSLNVASRIRGPNDQYVNHIMNETGATVLLRGRGSGSSITQPTEDAQQPLHLLLSSSDQKSLEHAKLLAENLLDTISGECGASRPSHCNLYSAVPPPSQLEAGLQNLVTSPNPNDGTSSSSAALAVVNNVVSKCSMPQSTGELNTAAVYYPHTSSIGGTTSYIGYGGIYPQATPLQQVALALKRSTSPVTATVSPMTTAVSDKVAEESPSVKDKQPKKRKFQELPAAAKGPVKAIQKNLQASEFPMPRELTSHVGARGVSTVIAPKKSFQPSFGGMPPLPPPPPKFNLSPKLHENGTMHKPKSEVVPDTLIKIMEYGDEDDDDDDDGEVEMFKKQPDADVFPKPFWAV</sequence>
<feature type="domain" description="KHDC4/BBP-like KH-domain type I" evidence="4">
    <location>
        <begin position="193"/>
        <end position="268"/>
    </location>
</feature>
<dbReference type="GO" id="GO:0003723">
    <property type="term" value="F:RNA binding"/>
    <property type="evidence" value="ECO:0007669"/>
    <property type="project" value="InterPro"/>
</dbReference>
<organism evidence="6 7">
    <name type="scientific">Dorcoceras hygrometricum</name>
    <dbReference type="NCBI Taxonomy" id="472368"/>
    <lineage>
        <taxon>Eukaryota</taxon>
        <taxon>Viridiplantae</taxon>
        <taxon>Streptophyta</taxon>
        <taxon>Embryophyta</taxon>
        <taxon>Tracheophyta</taxon>
        <taxon>Spermatophyta</taxon>
        <taxon>Magnoliopsida</taxon>
        <taxon>eudicotyledons</taxon>
        <taxon>Gunneridae</taxon>
        <taxon>Pentapetalae</taxon>
        <taxon>asterids</taxon>
        <taxon>lamiids</taxon>
        <taxon>Lamiales</taxon>
        <taxon>Gesneriaceae</taxon>
        <taxon>Didymocarpoideae</taxon>
        <taxon>Trichosporeae</taxon>
        <taxon>Loxocarpinae</taxon>
        <taxon>Dorcoceras</taxon>
    </lineage>
</organism>
<evidence type="ECO:0000256" key="2">
    <source>
        <dbReference type="ARBA" id="ARBA00081001"/>
    </source>
</evidence>
<evidence type="ECO:0000256" key="3">
    <source>
        <dbReference type="SAM" id="MobiDB-lite"/>
    </source>
</evidence>
<feature type="domain" description="ATP-dependent RNA helicase PRP5/DDX46/KHDC4 KH" evidence="5">
    <location>
        <begin position="102"/>
        <end position="148"/>
    </location>
</feature>